<organism evidence="1 2">
    <name type="scientific">Hypholoma sublateritium (strain FD-334 SS-4)</name>
    <dbReference type="NCBI Taxonomy" id="945553"/>
    <lineage>
        <taxon>Eukaryota</taxon>
        <taxon>Fungi</taxon>
        <taxon>Dikarya</taxon>
        <taxon>Basidiomycota</taxon>
        <taxon>Agaricomycotina</taxon>
        <taxon>Agaricomycetes</taxon>
        <taxon>Agaricomycetidae</taxon>
        <taxon>Agaricales</taxon>
        <taxon>Agaricineae</taxon>
        <taxon>Strophariaceae</taxon>
        <taxon>Hypholoma</taxon>
    </lineage>
</organism>
<dbReference type="Proteomes" id="UP000054270">
    <property type="component" value="Unassembled WGS sequence"/>
</dbReference>
<protein>
    <submittedName>
        <fullName evidence="1">Uncharacterized protein</fullName>
    </submittedName>
</protein>
<name>A0A0D2LT96_HYPSF</name>
<evidence type="ECO:0000313" key="2">
    <source>
        <dbReference type="Proteomes" id="UP000054270"/>
    </source>
</evidence>
<dbReference type="EMBL" id="KN817697">
    <property type="protein sequence ID" value="KJA14053.1"/>
    <property type="molecule type" value="Genomic_DNA"/>
</dbReference>
<dbReference type="STRING" id="945553.A0A0D2LT96"/>
<accession>A0A0D2LT96</accession>
<dbReference type="AlphaFoldDB" id="A0A0D2LT96"/>
<proteinExistence type="predicted"/>
<dbReference type="OrthoDB" id="3541472at2759"/>
<keyword evidence="2" id="KW-1185">Reference proteome</keyword>
<sequence>MDDPPWAFDVISKHLTAHPVPDIVFDFGKGFSPSNIVLEGIGALRRLTIKRMDTVRFGVSVPHMMELRRKFKTVIESSPELGTLIIVTSPLYSPADQGLDLHHFLPDTASGTTTTGNLTIKSLSLHSRQITLKDQMFSHLRLLENLSITSYGSISSMLSQVWDNLRKKGIKLKKITTNVIDVDIVLLEYLEYCEDTLIELTLEDGASLWYNHHSSNSNATYFYNHVLQKLAPMLKVLHIRAPDADDWCFGSDNYLAFGSCTNLEELSVSIVDFTQPHSLHTQLLLEKTKAKLSKNVRVNIFNVCLLPQIG</sequence>
<reference evidence="2" key="1">
    <citation type="submission" date="2014-04" db="EMBL/GenBank/DDBJ databases">
        <title>Evolutionary Origins and Diversification of the Mycorrhizal Mutualists.</title>
        <authorList>
            <consortium name="DOE Joint Genome Institute"/>
            <consortium name="Mycorrhizal Genomics Consortium"/>
            <person name="Kohler A."/>
            <person name="Kuo A."/>
            <person name="Nagy L.G."/>
            <person name="Floudas D."/>
            <person name="Copeland A."/>
            <person name="Barry K.W."/>
            <person name="Cichocki N."/>
            <person name="Veneault-Fourrey C."/>
            <person name="LaButti K."/>
            <person name="Lindquist E.A."/>
            <person name="Lipzen A."/>
            <person name="Lundell T."/>
            <person name="Morin E."/>
            <person name="Murat C."/>
            <person name="Riley R."/>
            <person name="Ohm R."/>
            <person name="Sun H."/>
            <person name="Tunlid A."/>
            <person name="Henrissat B."/>
            <person name="Grigoriev I.V."/>
            <person name="Hibbett D.S."/>
            <person name="Martin F."/>
        </authorList>
    </citation>
    <scope>NUCLEOTIDE SEQUENCE [LARGE SCALE GENOMIC DNA]</scope>
    <source>
        <strain evidence="2">FD-334 SS-4</strain>
    </source>
</reference>
<evidence type="ECO:0000313" key="1">
    <source>
        <dbReference type="EMBL" id="KJA14053.1"/>
    </source>
</evidence>
<gene>
    <name evidence="1" type="ORF">HYPSUDRAFT_209034</name>
</gene>